<evidence type="ECO:0000313" key="3">
    <source>
        <dbReference type="EMBL" id="EKM79657.1"/>
    </source>
</evidence>
<dbReference type="InterPro" id="IPR045340">
    <property type="entry name" value="DUF6533"/>
</dbReference>
<dbReference type="RefSeq" id="XP_007330264.1">
    <property type="nucleotide sequence ID" value="XM_007330202.1"/>
</dbReference>
<keyword evidence="1" id="KW-1133">Transmembrane helix</keyword>
<evidence type="ECO:0000259" key="2">
    <source>
        <dbReference type="Pfam" id="PF20151"/>
    </source>
</evidence>
<protein>
    <recommendedName>
        <fullName evidence="2">DUF6533 domain-containing protein</fullName>
    </recommendedName>
</protein>
<evidence type="ECO:0000313" key="4">
    <source>
        <dbReference type="Proteomes" id="UP000008493"/>
    </source>
</evidence>
<evidence type="ECO:0000256" key="1">
    <source>
        <dbReference type="SAM" id="Phobius"/>
    </source>
</evidence>
<dbReference type="HOGENOM" id="CLU_2739434_0_0_1"/>
<organism evidence="3 4">
    <name type="scientific">Agaricus bisporus var. burnettii (strain JB137-S8 / ATCC MYA-4627 / FGSC 10392)</name>
    <name type="common">White button mushroom</name>
    <dbReference type="NCBI Taxonomy" id="597362"/>
    <lineage>
        <taxon>Eukaryota</taxon>
        <taxon>Fungi</taxon>
        <taxon>Dikarya</taxon>
        <taxon>Basidiomycota</taxon>
        <taxon>Agaricomycotina</taxon>
        <taxon>Agaricomycetes</taxon>
        <taxon>Agaricomycetidae</taxon>
        <taxon>Agaricales</taxon>
        <taxon>Agaricineae</taxon>
        <taxon>Agaricaceae</taxon>
        <taxon>Agaricus</taxon>
    </lineage>
</organism>
<proteinExistence type="predicted"/>
<keyword evidence="1" id="KW-0812">Transmembrane</keyword>
<dbReference type="EMBL" id="JH971390">
    <property type="protein sequence ID" value="EKM79657.1"/>
    <property type="molecule type" value="Genomic_DNA"/>
</dbReference>
<dbReference type="Proteomes" id="UP000008493">
    <property type="component" value="Unassembled WGS sequence"/>
</dbReference>
<feature type="transmembrane region" description="Helical" evidence="1">
    <location>
        <begin position="23"/>
        <end position="41"/>
    </location>
</feature>
<keyword evidence="1" id="KW-0472">Membrane</keyword>
<dbReference type="KEGG" id="abp:AGABI1DRAFT128801"/>
<name>K5X9H6_AGABU</name>
<dbReference type="OrthoDB" id="3020687at2759"/>
<keyword evidence="4" id="KW-1185">Reference proteome</keyword>
<gene>
    <name evidence="3" type="ORF">AGABI1DRAFT_128801</name>
</gene>
<feature type="domain" description="DUF6533" evidence="2">
    <location>
        <begin position="24"/>
        <end position="67"/>
    </location>
</feature>
<dbReference type="Pfam" id="PF20151">
    <property type="entry name" value="DUF6533"/>
    <property type="match status" value="1"/>
</dbReference>
<feature type="transmembrane region" description="Helical" evidence="1">
    <location>
        <begin position="53"/>
        <end position="70"/>
    </location>
</feature>
<dbReference type="GeneID" id="18826896"/>
<reference evidence="4" key="1">
    <citation type="journal article" date="2012" name="Proc. Natl. Acad. Sci. U.S.A.">
        <title>Genome sequence of the button mushroom Agaricus bisporus reveals mechanisms governing adaptation to a humic-rich ecological niche.</title>
        <authorList>
            <person name="Morin E."/>
            <person name="Kohler A."/>
            <person name="Baker A.R."/>
            <person name="Foulongne-Oriol M."/>
            <person name="Lombard V."/>
            <person name="Nagy L.G."/>
            <person name="Ohm R.A."/>
            <person name="Patyshakuliyeva A."/>
            <person name="Brun A."/>
            <person name="Aerts A.L."/>
            <person name="Bailey A.M."/>
            <person name="Billette C."/>
            <person name="Coutinho P.M."/>
            <person name="Deakin G."/>
            <person name="Doddapaneni H."/>
            <person name="Floudas D."/>
            <person name="Grimwood J."/>
            <person name="Hilden K."/>
            <person name="Kuees U."/>
            <person name="LaButti K.M."/>
            <person name="Lapidus A."/>
            <person name="Lindquist E.A."/>
            <person name="Lucas S.M."/>
            <person name="Murat C."/>
            <person name="Riley R.W."/>
            <person name="Salamov A.A."/>
            <person name="Schmutz J."/>
            <person name="Subramanian V."/>
            <person name="Woesten H.A.B."/>
            <person name="Xu J."/>
            <person name="Eastwood D.C."/>
            <person name="Foster G.D."/>
            <person name="Sonnenberg A.S."/>
            <person name="Cullen D."/>
            <person name="de Vries R.P."/>
            <person name="Lundell T."/>
            <person name="Hibbett D.S."/>
            <person name="Henrissat B."/>
            <person name="Burton K.S."/>
            <person name="Kerrigan R.W."/>
            <person name="Challen M.P."/>
            <person name="Grigoriev I.V."/>
            <person name="Martin F."/>
        </authorList>
    </citation>
    <scope>NUCLEOTIDE SEQUENCE [LARGE SCALE GENOMIC DNA]</scope>
    <source>
        <strain evidence="4">JB137-S8 / ATCC MYA-4627 / FGSC 10392</strain>
    </source>
</reference>
<dbReference type="InParanoid" id="K5X9H6"/>
<sequence>MEVQGYTQSAIVAEYSQAMSVELTYVAAITIIVYDSLILFNRELEYIYTGRQTLIKWIYLLIKLTGLTIFV</sequence>
<dbReference type="AlphaFoldDB" id="K5X9H6"/>
<accession>K5X9H6</accession>